<dbReference type="Proteomes" id="UP000761423">
    <property type="component" value="Unassembled WGS sequence"/>
</dbReference>
<dbReference type="EMBL" id="JAAJBV010000007">
    <property type="protein sequence ID" value="NHM05073.1"/>
    <property type="molecule type" value="Genomic_DNA"/>
</dbReference>
<comment type="caution">
    <text evidence="2">The sequence shown here is derived from an EMBL/GenBank/DDBJ whole genome shotgun (WGS) entry which is preliminary data.</text>
</comment>
<reference evidence="2 3" key="1">
    <citation type="submission" date="2020-02" db="EMBL/GenBank/DDBJ databases">
        <authorList>
            <person name="Chen W.-M."/>
        </authorList>
    </citation>
    <scope>NUCLEOTIDE SEQUENCE [LARGE SCALE GENOMIC DNA]</scope>
    <source>
        <strain evidence="2 3">TWA-26</strain>
    </source>
</reference>
<sequence>MNYLTQLVKVIPILLLCLTDALFAQQDPQYTNYMYNTMNVNPAYAGTKEVMSILGMYRAQWVGLDGAPVTSTFSLHSPIGVSNMGLGLSFVNDQIGPSDENTISIDFSYRLNFDNLSTLALGIKTTANLLNVDYTKLSIYDPTDPQFQSNIDNRFSPNFGAGAYWYSDHHYVGLSVPNFLETKHYDDNDMTSLAREKMHYYLMAGYVFDLTSNIKMKPAFLSKVVAGAPFQLDMTANFLFHEKLTVGAAYRLNASVSGLVGFQLSDKLFVGYSYDAETSKLANYNSGSHEIFLRFEIFKAEEKIYSPRFF</sequence>
<keyword evidence="3" id="KW-1185">Reference proteome</keyword>
<feature type="signal peptide" evidence="1">
    <location>
        <begin position="1"/>
        <end position="24"/>
    </location>
</feature>
<keyword evidence="1" id="KW-0732">Signal</keyword>
<accession>A0ABX0ID06</accession>
<proteinExistence type="predicted"/>
<dbReference type="InterPro" id="IPR019861">
    <property type="entry name" value="PorP/SprF_Bacteroidetes"/>
</dbReference>
<feature type="chain" id="PRO_5046284774" evidence="1">
    <location>
        <begin position="25"/>
        <end position="310"/>
    </location>
</feature>
<protein>
    <submittedName>
        <fullName evidence="2">Type IX secretion system membrane protein PorP/SprF</fullName>
    </submittedName>
</protein>
<evidence type="ECO:0000256" key="1">
    <source>
        <dbReference type="SAM" id="SignalP"/>
    </source>
</evidence>
<gene>
    <name evidence="2" type="ORF">G4L40_10190</name>
</gene>
<name>A0ABX0ID06_9FLAO</name>
<dbReference type="NCBIfam" id="TIGR03519">
    <property type="entry name" value="T9SS_PorP_fam"/>
    <property type="match status" value="1"/>
</dbReference>
<dbReference type="Pfam" id="PF11751">
    <property type="entry name" value="PorP_SprF"/>
    <property type="match status" value="1"/>
</dbReference>
<evidence type="ECO:0000313" key="2">
    <source>
        <dbReference type="EMBL" id="NHM05073.1"/>
    </source>
</evidence>
<dbReference type="RefSeq" id="WP_166237097.1">
    <property type="nucleotide sequence ID" value="NZ_JAAJBV010000007.1"/>
</dbReference>
<organism evidence="2 3">
    <name type="scientific">Flavobacterium celericrescens</name>
    <dbReference type="NCBI Taxonomy" id="2709780"/>
    <lineage>
        <taxon>Bacteria</taxon>
        <taxon>Pseudomonadati</taxon>
        <taxon>Bacteroidota</taxon>
        <taxon>Flavobacteriia</taxon>
        <taxon>Flavobacteriales</taxon>
        <taxon>Flavobacteriaceae</taxon>
        <taxon>Flavobacterium</taxon>
    </lineage>
</organism>
<evidence type="ECO:0000313" key="3">
    <source>
        <dbReference type="Proteomes" id="UP000761423"/>
    </source>
</evidence>